<accession>A0ABU5V3F1</accession>
<protein>
    <recommendedName>
        <fullName evidence="3">5-methylcytosine-specific restriction enzyme subunit McrC</fullName>
    </recommendedName>
</protein>
<proteinExistence type="predicted"/>
<gene>
    <name evidence="1" type="ORF">VA603_07440</name>
</gene>
<reference evidence="1 2" key="1">
    <citation type="submission" date="2023-12" db="EMBL/GenBank/DDBJ databases">
        <title>Stenotrophomonas guangdongensis sp. nov., isolated from wilted pepper plants (Capsicum annuum).</title>
        <authorList>
            <person name="Qiu M."/>
            <person name="Li Y."/>
            <person name="Liu Q."/>
            <person name="Zhang X."/>
            <person name="Huang Y."/>
            <person name="Guo R."/>
            <person name="Hu M."/>
            <person name="Zhou J."/>
            <person name="Zhou X."/>
        </authorList>
    </citation>
    <scope>NUCLEOTIDE SEQUENCE [LARGE SCALE GENOMIC DNA]</scope>
    <source>
        <strain evidence="1 2">MH1</strain>
    </source>
</reference>
<dbReference type="Pfam" id="PF10117">
    <property type="entry name" value="McrBC"/>
    <property type="match status" value="1"/>
</dbReference>
<evidence type="ECO:0000313" key="1">
    <source>
        <dbReference type="EMBL" id="MEA5667358.1"/>
    </source>
</evidence>
<dbReference type="RefSeq" id="WP_323438403.1">
    <property type="nucleotide sequence ID" value="NZ_JAYFUH010000085.1"/>
</dbReference>
<keyword evidence="2" id="KW-1185">Reference proteome</keyword>
<sequence>MNPNLPRTDLPHASRGAEVYTVFEHGEIQIAPDRIFRGDKLVLDPGVEKAGYLAISLDGGRLKLRATSWVGFIPLNEHVAIQVRPRVPISVMHELLSHVASGKQRTIPLGYYGYGQGELRPSNLTDLLAGRLIHLAKLIRLNGLDFDFTPETSTGVTLVGTPLPIQTRLQQLITHNPTVSVSRAWKRTVDTPANRVVLATLSHLYLAYRRLGRAKGAPAMCSALAEAKTIFSRVHINDRRLKEIALTPMGQKCARRPEYAEASALAIAIFSGAGIDPTERGALRLNPVVVNLEDTFECFLRSRLTELLAAHGLGVFDGNINDAEGHQRRLYRHPKLRDARNIEVKPDIVITHNKKTIAVMDVKYRPYGGKVPDRSDVEQVVTYAGVYGARHAIIAVPQRPQGKPSVIAIGKVGKVNVSVLAIDLNTTDLTGELGRATEQLMDRVAPHLRTGT</sequence>
<dbReference type="EMBL" id="JAYFUH010000085">
    <property type="protein sequence ID" value="MEA5667358.1"/>
    <property type="molecule type" value="Genomic_DNA"/>
</dbReference>
<organism evidence="1 2">
    <name type="scientific">Stenotrophomonas capsici</name>
    <dbReference type="NCBI Taxonomy" id="3110230"/>
    <lineage>
        <taxon>Bacteria</taxon>
        <taxon>Pseudomonadati</taxon>
        <taxon>Pseudomonadota</taxon>
        <taxon>Gammaproteobacteria</taxon>
        <taxon>Lysobacterales</taxon>
        <taxon>Lysobacteraceae</taxon>
        <taxon>Stenotrophomonas</taxon>
    </lineage>
</organism>
<evidence type="ECO:0008006" key="3">
    <source>
        <dbReference type="Google" id="ProtNLM"/>
    </source>
</evidence>
<dbReference type="Proteomes" id="UP001301653">
    <property type="component" value="Unassembled WGS sequence"/>
</dbReference>
<dbReference type="InterPro" id="IPR019292">
    <property type="entry name" value="McrC"/>
</dbReference>
<evidence type="ECO:0000313" key="2">
    <source>
        <dbReference type="Proteomes" id="UP001301653"/>
    </source>
</evidence>
<comment type="caution">
    <text evidence="1">The sequence shown here is derived from an EMBL/GenBank/DDBJ whole genome shotgun (WGS) entry which is preliminary data.</text>
</comment>
<name>A0ABU5V3F1_9GAMM</name>